<keyword evidence="3" id="KW-0732">Signal</keyword>
<organism evidence="5">
    <name type="scientific">Heterodera avenae</name>
    <name type="common">Cereal cyst nematode worm</name>
    <dbReference type="NCBI Taxonomy" id="34510"/>
    <lineage>
        <taxon>Eukaryota</taxon>
        <taxon>Metazoa</taxon>
        <taxon>Ecdysozoa</taxon>
        <taxon>Nematoda</taxon>
        <taxon>Chromadorea</taxon>
        <taxon>Rhabditida</taxon>
        <taxon>Tylenchina</taxon>
        <taxon>Tylenchomorpha</taxon>
        <taxon>Tylenchoidea</taxon>
        <taxon>Heteroderidae</taxon>
        <taxon>Heteroderinae</taxon>
        <taxon>Heterodera</taxon>
    </lineage>
</organism>
<reference evidence="5" key="1">
    <citation type="journal article" date="2018" name="Front. Plant Sci.">
        <title>Large-Scale Identification and Characterization of Heterodera avenae Putative Effectors Suppressing or Inducing Cell Death in Nicotiana benthamiana.</title>
        <authorList>
            <person name="Chen C."/>
            <person name="Chen Y."/>
            <person name="Jian H."/>
            <person name="Yang D."/>
            <person name="Dai Y."/>
            <person name="Pan L."/>
            <person name="Shi F."/>
            <person name="Yang S."/>
            <person name="Liu Q."/>
        </authorList>
    </citation>
    <scope>NUCLEOTIDE SEQUENCE</scope>
    <source>
        <strain evidence="5">Isotig15535</strain>
    </source>
</reference>
<sequence length="371" mass="41219">MFREIYLTKFFVSLLFFCCIIFSNTSSHCEEIVPPPKEDFSECGISNFDPFNEQNAADLGFNHIFKGSVVDDDRALPWMATLQRLTIDTVQNATVYKPFCTASIIGPKHILTAMHCFGSGDFNDGQFRVSFGAAQSSKQTQNFRIKSVKFHESAIYMQVKNVLKKNGEILGLLAKPDFAIIESEVPIKFSANVRPICLFGIGPSNSAIAFSGKFSVQSMNSRPFVVAGWGITTPTCLKDSPSGPSDQLMYTTMRMMSKEECFESETSQYLPSADDDAVDPRHFIANYMLKKDIEDKICVVPEPGDTEAGDSGSPLLSKIGDNNWVQIGVLHGGRCDKKHPFSIRGRNSLYTPIDCAWIAKETNDEVKCIGW</sequence>
<dbReference type="InterPro" id="IPR009003">
    <property type="entry name" value="Peptidase_S1_PA"/>
</dbReference>
<feature type="signal peptide" evidence="3">
    <location>
        <begin position="1"/>
        <end position="29"/>
    </location>
</feature>
<evidence type="ECO:0000256" key="3">
    <source>
        <dbReference type="SAM" id="SignalP"/>
    </source>
</evidence>
<evidence type="ECO:0000259" key="4">
    <source>
        <dbReference type="PROSITE" id="PS50240"/>
    </source>
</evidence>
<dbReference type="PROSITE" id="PS00135">
    <property type="entry name" value="TRYPSIN_SER"/>
    <property type="match status" value="1"/>
</dbReference>
<dbReference type="InterPro" id="IPR001254">
    <property type="entry name" value="Trypsin_dom"/>
</dbReference>
<dbReference type="EMBL" id="MG525220">
    <property type="protein sequence ID" value="AVA09685.1"/>
    <property type="molecule type" value="Genomic_DNA"/>
</dbReference>
<dbReference type="SMART" id="SM00020">
    <property type="entry name" value="Tryp_SPc"/>
    <property type="match status" value="1"/>
</dbReference>
<dbReference type="AlphaFoldDB" id="A0A2L0VDK2"/>
<dbReference type="Pfam" id="PF00089">
    <property type="entry name" value="Trypsin"/>
    <property type="match status" value="1"/>
</dbReference>
<evidence type="ECO:0000256" key="2">
    <source>
        <dbReference type="ARBA" id="ARBA00024195"/>
    </source>
</evidence>
<dbReference type="InterPro" id="IPR033116">
    <property type="entry name" value="TRYPSIN_SER"/>
</dbReference>
<evidence type="ECO:0000256" key="1">
    <source>
        <dbReference type="ARBA" id="ARBA00023157"/>
    </source>
</evidence>
<keyword evidence="1" id="KW-1015">Disulfide bond</keyword>
<protein>
    <submittedName>
        <fullName evidence="5">Putative effector protein</fullName>
    </submittedName>
</protein>
<name>A0A2L0VDK2_HETAV</name>
<dbReference type="SUPFAM" id="SSF50494">
    <property type="entry name" value="Trypsin-like serine proteases"/>
    <property type="match status" value="1"/>
</dbReference>
<dbReference type="GO" id="GO:0004252">
    <property type="term" value="F:serine-type endopeptidase activity"/>
    <property type="evidence" value="ECO:0007669"/>
    <property type="project" value="InterPro"/>
</dbReference>
<dbReference type="PANTHER" id="PTHR24256">
    <property type="entry name" value="TRYPTASE-RELATED"/>
    <property type="match status" value="1"/>
</dbReference>
<feature type="chain" id="PRO_5014739897" evidence="3">
    <location>
        <begin position="30"/>
        <end position="371"/>
    </location>
</feature>
<dbReference type="PROSITE" id="PS50240">
    <property type="entry name" value="TRYPSIN_DOM"/>
    <property type="match status" value="1"/>
</dbReference>
<dbReference type="Gene3D" id="2.40.10.10">
    <property type="entry name" value="Trypsin-like serine proteases"/>
    <property type="match status" value="2"/>
</dbReference>
<evidence type="ECO:0000313" key="5">
    <source>
        <dbReference type="EMBL" id="AVA09685.1"/>
    </source>
</evidence>
<accession>A0A2L0VDK2</accession>
<feature type="domain" description="Peptidase S1" evidence="4">
    <location>
        <begin position="64"/>
        <end position="371"/>
    </location>
</feature>
<dbReference type="GO" id="GO:0006508">
    <property type="term" value="P:proteolysis"/>
    <property type="evidence" value="ECO:0007669"/>
    <property type="project" value="InterPro"/>
</dbReference>
<dbReference type="InterPro" id="IPR043504">
    <property type="entry name" value="Peptidase_S1_PA_chymotrypsin"/>
</dbReference>
<proteinExistence type="inferred from homology"/>
<dbReference type="InterPro" id="IPR051487">
    <property type="entry name" value="Ser/Thr_Proteases_Immune/Dev"/>
</dbReference>
<comment type="similarity">
    <text evidence="2">Belongs to the peptidase S1 family. CLIP subfamily.</text>
</comment>